<dbReference type="RefSeq" id="WP_011592017.1">
    <property type="nucleotide sequence ID" value="NZ_CABEEQ010000002.1"/>
</dbReference>
<name>A0A2X2WDB3_CLOPF</name>
<gene>
    <name evidence="2" type="ORF">NCTC8081_00698</name>
</gene>
<protein>
    <submittedName>
        <fullName evidence="2">Uncharacterized protein</fullName>
    </submittedName>
</protein>
<dbReference type="Proteomes" id="UP000250234">
    <property type="component" value="Unassembled WGS sequence"/>
</dbReference>
<dbReference type="AlphaFoldDB" id="A0A2X2WDB3"/>
<evidence type="ECO:0000256" key="1">
    <source>
        <dbReference type="SAM" id="MobiDB-lite"/>
    </source>
</evidence>
<reference evidence="2 3" key="1">
    <citation type="submission" date="2018-06" db="EMBL/GenBank/DDBJ databases">
        <authorList>
            <consortium name="Pathogen Informatics"/>
            <person name="Doyle S."/>
        </authorList>
    </citation>
    <scope>NUCLEOTIDE SEQUENCE [LARGE SCALE GENOMIC DNA]</scope>
    <source>
        <strain evidence="2 3">NCTC8081</strain>
    </source>
</reference>
<evidence type="ECO:0000313" key="2">
    <source>
        <dbReference type="EMBL" id="SQC06587.1"/>
    </source>
</evidence>
<proteinExistence type="predicted"/>
<feature type="region of interest" description="Disordered" evidence="1">
    <location>
        <begin position="1"/>
        <end position="24"/>
    </location>
</feature>
<sequence length="205" mass="23403">MNFFNKNEEENSSIEEKKLVEEKNSVGEKSAVEVTLNKEGNVENVTFDKSEAVAYGVDLEKELEDEKNNEVDEQGELLNPIPTPVKQGENMLDYVVTLSDEQKIKLNEFIQANDFSAVSRLLSEHKRIISTPKELFNIVLNFNDSKIIPFKSAMVLGLDEIDAFNVLARQYPILKELERNKISIKRINRVQQSQIILVDGEMKLS</sequence>
<organism evidence="2 3">
    <name type="scientific">Clostridium perfringens</name>
    <dbReference type="NCBI Taxonomy" id="1502"/>
    <lineage>
        <taxon>Bacteria</taxon>
        <taxon>Bacillati</taxon>
        <taxon>Bacillota</taxon>
        <taxon>Clostridia</taxon>
        <taxon>Eubacteriales</taxon>
        <taxon>Clostridiaceae</taxon>
        <taxon>Clostridium</taxon>
    </lineage>
</organism>
<evidence type="ECO:0000313" key="3">
    <source>
        <dbReference type="Proteomes" id="UP000250234"/>
    </source>
</evidence>
<dbReference type="EMBL" id="UAWO01000002">
    <property type="protein sequence ID" value="SQC06587.1"/>
    <property type="molecule type" value="Genomic_DNA"/>
</dbReference>
<accession>A0A2X2WDB3</accession>